<evidence type="ECO:0000313" key="2">
    <source>
        <dbReference type="Proteomes" id="UP001183619"/>
    </source>
</evidence>
<proteinExistence type="predicted"/>
<dbReference type="SUPFAM" id="SSF53335">
    <property type="entry name" value="S-adenosyl-L-methionine-dependent methyltransferases"/>
    <property type="match status" value="1"/>
</dbReference>
<protein>
    <submittedName>
        <fullName evidence="1">Spermidine synthase</fullName>
    </submittedName>
</protein>
<evidence type="ECO:0000313" key="1">
    <source>
        <dbReference type="EMBL" id="MDR7355351.1"/>
    </source>
</evidence>
<dbReference type="EMBL" id="JAVDYF010000001">
    <property type="protein sequence ID" value="MDR7355351.1"/>
    <property type="molecule type" value="Genomic_DNA"/>
</dbReference>
<dbReference type="InterPro" id="IPR029063">
    <property type="entry name" value="SAM-dependent_MTases_sf"/>
</dbReference>
<dbReference type="Proteomes" id="UP001183619">
    <property type="component" value="Unassembled WGS sequence"/>
</dbReference>
<gene>
    <name evidence="1" type="ORF">J2S37_001889</name>
</gene>
<reference evidence="1 2" key="1">
    <citation type="submission" date="2023-07" db="EMBL/GenBank/DDBJ databases">
        <title>Sequencing the genomes of 1000 actinobacteria strains.</title>
        <authorList>
            <person name="Klenk H.-P."/>
        </authorList>
    </citation>
    <scope>NUCLEOTIDE SEQUENCE [LARGE SCALE GENOMIC DNA]</scope>
    <source>
        <strain evidence="1 2">DSM 44508</strain>
    </source>
</reference>
<dbReference type="RefSeq" id="WP_277105494.1">
    <property type="nucleotide sequence ID" value="NZ_BAAAJS010000078.1"/>
</dbReference>
<accession>A0ABU2B9R0</accession>
<dbReference type="NCBIfam" id="NF037959">
    <property type="entry name" value="MFS_SpdSyn"/>
    <property type="match status" value="1"/>
</dbReference>
<organism evidence="1 2">
    <name type="scientific">Corynebacterium felinum</name>
    <dbReference type="NCBI Taxonomy" id="131318"/>
    <lineage>
        <taxon>Bacteria</taxon>
        <taxon>Bacillati</taxon>
        <taxon>Actinomycetota</taxon>
        <taxon>Actinomycetes</taxon>
        <taxon>Mycobacteriales</taxon>
        <taxon>Corynebacteriaceae</taxon>
        <taxon>Corynebacterium</taxon>
    </lineage>
</organism>
<name>A0ABU2B9R0_9CORY</name>
<sequence length="261" mass="29131">MGRKRETIAGTYQTSTGEVEVRVDPHGGYEIFVNHVPSSHISDDPLRLEYEYMRWIVALCPLIEQRFDVDKLRVTHLGGGACSLPRYFVAKYPRSRNSVVELDSELTQLVRQWFQLPAAPQLKIRAGEARAVADTFVPQSRDVVIRDVFAQAVTPDNLCELAFYRQIHASLSDGGLYIANCGDHKDLKGAKAELRGMAEVFAHLAVIADPSMLKGRRYGNIILVGSDKPVPVLPEITRELLQGGVPAQMKNDEWVRAFMVG</sequence>
<comment type="caution">
    <text evidence="1">The sequence shown here is derived from an EMBL/GenBank/DDBJ whole genome shotgun (WGS) entry which is preliminary data.</text>
</comment>
<dbReference type="Gene3D" id="3.40.50.150">
    <property type="entry name" value="Vaccinia Virus protein VP39"/>
    <property type="match status" value="1"/>
</dbReference>
<keyword evidence="2" id="KW-1185">Reference proteome</keyword>